<name>K8E9X5_9CHLO</name>
<proteinExistence type="predicted"/>
<gene>
    <name evidence="1" type="ORF">Bathy01g05940</name>
</gene>
<dbReference type="RefSeq" id="XP_007515728.1">
    <property type="nucleotide sequence ID" value="XM_007515666.1"/>
</dbReference>
<dbReference type="KEGG" id="bpg:Bathy01g05940"/>
<organism evidence="1 2">
    <name type="scientific">Bathycoccus prasinos</name>
    <dbReference type="NCBI Taxonomy" id="41875"/>
    <lineage>
        <taxon>Eukaryota</taxon>
        <taxon>Viridiplantae</taxon>
        <taxon>Chlorophyta</taxon>
        <taxon>Mamiellophyceae</taxon>
        <taxon>Mamiellales</taxon>
        <taxon>Bathycoccaceae</taxon>
        <taxon>Bathycoccus</taxon>
    </lineage>
</organism>
<sequence>MCRRVQCSKCDKPTWAGCGMHIETALAGVKEEDRCKCERGSVFGSLLGKWK</sequence>
<reference evidence="1 2" key="1">
    <citation type="submission" date="2011-10" db="EMBL/GenBank/DDBJ databases">
        <authorList>
            <person name="Genoscope - CEA"/>
        </authorList>
    </citation>
    <scope>NUCLEOTIDE SEQUENCE [LARGE SCALE GENOMIC DNA]</scope>
    <source>
        <strain evidence="1 2">RCC 1105</strain>
    </source>
</reference>
<dbReference type="OrthoDB" id="88410at2759"/>
<dbReference type="EMBL" id="FO082278">
    <property type="protein sequence ID" value="CCO14607.1"/>
    <property type="molecule type" value="Genomic_DNA"/>
</dbReference>
<dbReference type="PANTHER" id="PTHR34724">
    <property type="entry name" value="OS12G0596101 PROTEIN"/>
    <property type="match status" value="1"/>
</dbReference>
<evidence type="ECO:0000313" key="1">
    <source>
        <dbReference type="EMBL" id="CCO14607.1"/>
    </source>
</evidence>
<evidence type="ECO:0000313" key="2">
    <source>
        <dbReference type="Proteomes" id="UP000198341"/>
    </source>
</evidence>
<dbReference type="GeneID" id="19018329"/>
<dbReference type="Proteomes" id="UP000198341">
    <property type="component" value="Chromosome 1"/>
</dbReference>
<keyword evidence="2" id="KW-1185">Reference proteome</keyword>
<accession>K8E9X5</accession>
<protein>
    <submittedName>
        <fullName evidence="1">Uncharacterized protein</fullName>
    </submittedName>
</protein>
<dbReference type="STRING" id="41875.K8E9X5"/>
<dbReference type="PANTHER" id="PTHR34724:SF2">
    <property type="entry name" value="OS12G0596101 PROTEIN"/>
    <property type="match status" value="1"/>
</dbReference>
<dbReference type="AlphaFoldDB" id="K8E9X5"/>
<dbReference type="eggNOG" id="ENOG502SCRY">
    <property type="taxonomic scope" value="Eukaryota"/>
</dbReference>